<accession>A0ABT1Y3H3</accession>
<sequence>MERDLLKILISTEDIQKKVKELGETISRDYQGQNLLVVGILKGSVIFMGDLIRAIKIPVQIDFMEVSSYGRSTESSGAVRILKDLESNIEGKNILIVEDIIDTGLTLSYLLDMLKARKPGSIRICTLLNKPSRRKASLKVDYDGYDIPDEFVVGYGLDYGELYRNLPFVGVLKPEIYARCGEDTTPSK</sequence>
<evidence type="ECO:0000313" key="19">
    <source>
        <dbReference type="Proteomes" id="UP001524944"/>
    </source>
</evidence>
<dbReference type="EMBL" id="JANPWE010000002">
    <property type="protein sequence ID" value="MCR6545041.1"/>
    <property type="molecule type" value="Genomic_DNA"/>
</dbReference>
<comment type="caution">
    <text evidence="18">The sequence shown here is derived from an EMBL/GenBank/DDBJ whole genome shotgun (WGS) entry which is preliminary data.</text>
</comment>
<dbReference type="Proteomes" id="UP001524944">
    <property type="component" value="Unassembled WGS sequence"/>
</dbReference>
<dbReference type="PANTHER" id="PTHR43340:SF1">
    <property type="entry name" value="HYPOXANTHINE PHOSPHORIBOSYLTRANSFERASE"/>
    <property type="match status" value="1"/>
</dbReference>
<dbReference type="NCBIfam" id="TIGR01203">
    <property type="entry name" value="HGPRTase"/>
    <property type="match status" value="1"/>
</dbReference>
<keyword evidence="11 16" id="KW-0660">Purine salvage</keyword>
<evidence type="ECO:0000256" key="15">
    <source>
        <dbReference type="ARBA" id="ARBA00049402"/>
    </source>
</evidence>
<comment type="similarity">
    <text evidence="6 16">Belongs to the purine/pyrimidine phosphoribosyltransferase family.</text>
</comment>
<comment type="function">
    <text evidence="2">Purine salvage pathway enzyme that catalyzes the transfer of the ribosyl-5-phosphate group from 5-phospho-alpha-D-ribose 1-diphosphate (PRPP) to the N9 position of the 6-oxopurines hypoxanthine and guanine to form the corresponding ribonucleotides IMP (inosine 5'-monophosphate) and GMP (guanosine 5'-monophosphate), with the release of PPi.</text>
</comment>
<feature type="domain" description="Phosphoribosyltransferase" evidence="17">
    <location>
        <begin position="14"/>
        <end position="159"/>
    </location>
</feature>
<evidence type="ECO:0000256" key="4">
    <source>
        <dbReference type="ARBA" id="ARBA00004669"/>
    </source>
</evidence>
<dbReference type="PANTHER" id="PTHR43340">
    <property type="entry name" value="HYPOXANTHINE-GUANINE PHOSPHORIBOSYLTRANSFERASE"/>
    <property type="match status" value="1"/>
</dbReference>
<name>A0ABT1Y3H3_9FIRM</name>
<proteinExistence type="inferred from homology"/>
<protein>
    <recommendedName>
        <fullName evidence="16">Hypoxanthine phosphoribosyltransferase</fullName>
        <ecNumber evidence="16">2.4.2.8</ecNumber>
    </recommendedName>
</protein>
<keyword evidence="8 16" id="KW-0328">Glycosyltransferase</keyword>
<dbReference type="EC" id="2.4.2.8" evidence="16"/>
<comment type="cofactor">
    <cofactor evidence="1 16">
        <name>Mg(2+)</name>
        <dbReference type="ChEBI" id="CHEBI:18420"/>
    </cofactor>
</comment>
<evidence type="ECO:0000259" key="17">
    <source>
        <dbReference type="Pfam" id="PF00156"/>
    </source>
</evidence>
<keyword evidence="19" id="KW-1185">Reference proteome</keyword>
<keyword evidence="7 16" id="KW-0963">Cytoplasm</keyword>
<organism evidence="18 19">
    <name type="scientific">Dehalobacterium formicoaceticum</name>
    <dbReference type="NCBI Taxonomy" id="51515"/>
    <lineage>
        <taxon>Bacteria</taxon>
        <taxon>Bacillati</taxon>
        <taxon>Bacillota</taxon>
        <taxon>Clostridia</taxon>
        <taxon>Eubacteriales</taxon>
        <taxon>Peptococcaceae</taxon>
        <taxon>Dehalobacterium</taxon>
    </lineage>
</organism>
<dbReference type="Pfam" id="PF00156">
    <property type="entry name" value="Pribosyltran"/>
    <property type="match status" value="1"/>
</dbReference>
<comment type="pathway">
    <text evidence="4 16">Purine metabolism; IMP biosynthesis via salvage pathway; IMP from hypoxanthine: step 1/1.</text>
</comment>
<evidence type="ECO:0000256" key="5">
    <source>
        <dbReference type="ARBA" id="ARBA00004676"/>
    </source>
</evidence>
<dbReference type="GO" id="GO:0016757">
    <property type="term" value="F:glycosyltransferase activity"/>
    <property type="evidence" value="ECO:0007669"/>
    <property type="project" value="UniProtKB-KW"/>
</dbReference>
<evidence type="ECO:0000313" key="18">
    <source>
        <dbReference type="EMBL" id="MCR6545041.1"/>
    </source>
</evidence>
<keyword evidence="9 16" id="KW-0808">Transferase</keyword>
<dbReference type="RefSeq" id="WP_089608726.1">
    <property type="nucleotide sequence ID" value="NZ_CP022121.1"/>
</dbReference>
<evidence type="ECO:0000256" key="12">
    <source>
        <dbReference type="ARBA" id="ARBA00022741"/>
    </source>
</evidence>
<comment type="catalytic activity">
    <reaction evidence="15">
        <text>IMP + diphosphate = hypoxanthine + 5-phospho-alpha-D-ribose 1-diphosphate</text>
        <dbReference type="Rhea" id="RHEA:17973"/>
        <dbReference type="ChEBI" id="CHEBI:17368"/>
        <dbReference type="ChEBI" id="CHEBI:33019"/>
        <dbReference type="ChEBI" id="CHEBI:58017"/>
        <dbReference type="ChEBI" id="CHEBI:58053"/>
        <dbReference type="EC" id="2.4.2.8"/>
    </reaction>
    <physiologicalReaction direction="right-to-left" evidence="15">
        <dbReference type="Rhea" id="RHEA:17975"/>
    </physiologicalReaction>
</comment>
<evidence type="ECO:0000256" key="13">
    <source>
        <dbReference type="ARBA" id="ARBA00022842"/>
    </source>
</evidence>
<evidence type="ECO:0000256" key="7">
    <source>
        <dbReference type="ARBA" id="ARBA00022490"/>
    </source>
</evidence>
<dbReference type="SUPFAM" id="SSF53271">
    <property type="entry name" value="PRTase-like"/>
    <property type="match status" value="1"/>
</dbReference>
<evidence type="ECO:0000256" key="6">
    <source>
        <dbReference type="ARBA" id="ARBA00008391"/>
    </source>
</evidence>
<keyword evidence="10 16" id="KW-0479">Metal-binding</keyword>
<dbReference type="InterPro" id="IPR000836">
    <property type="entry name" value="PRTase_dom"/>
</dbReference>
<evidence type="ECO:0000256" key="1">
    <source>
        <dbReference type="ARBA" id="ARBA00001946"/>
    </source>
</evidence>
<comment type="catalytic activity">
    <reaction evidence="14">
        <text>GMP + diphosphate = guanine + 5-phospho-alpha-D-ribose 1-diphosphate</text>
        <dbReference type="Rhea" id="RHEA:25424"/>
        <dbReference type="ChEBI" id="CHEBI:16235"/>
        <dbReference type="ChEBI" id="CHEBI:33019"/>
        <dbReference type="ChEBI" id="CHEBI:58017"/>
        <dbReference type="ChEBI" id="CHEBI:58115"/>
        <dbReference type="EC" id="2.4.2.8"/>
    </reaction>
    <physiologicalReaction direction="right-to-left" evidence="14">
        <dbReference type="Rhea" id="RHEA:25426"/>
    </physiologicalReaction>
</comment>
<evidence type="ECO:0000256" key="3">
    <source>
        <dbReference type="ARBA" id="ARBA00004496"/>
    </source>
</evidence>
<dbReference type="InterPro" id="IPR050408">
    <property type="entry name" value="HGPRT"/>
</dbReference>
<dbReference type="Gene3D" id="3.40.50.2020">
    <property type="match status" value="1"/>
</dbReference>
<evidence type="ECO:0000256" key="16">
    <source>
        <dbReference type="RuleBase" id="RU364099"/>
    </source>
</evidence>
<evidence type="ECO:0000256" key="10">
    <source>
        <dbReference type="ARBA" id="ARBA00022723"/>
    </source>
</evidence>
<keyword evidence="12 16" id="KW-0547">Nucleotide-binding</keyword>
<comment type="subcellular location">
    <subcellularLocation>
        <location evidence="3 16">Cytoplasm</location>
    </subcellularLocation>
</comment>
<evidence type="ECO:0000256" key="2">
    <source>
        <dbReference type="ARBA" id="ARBA00002049"/>
    </source>
</evidence>
<evidence type="ECO:0000256" key="14">
    <source>
        <dbReference type="ARBA" id="ARBA00048811"/>
    </source>
</evidence>
<evidence type="ECO:0000256" key="11">
    <source>
        <dbReference type="ARBA" id="ARBA00022726"/>
    </source>
</evidence>
<gene>
    <name evidence="18" type="primary">hpt</name>
    <name evidence="18" type="ORF">NVS47_05855</name>
</gene>
<dbReference type="CDD" id="cd06223">
    <property type="entry name" value="PRTases_typeI"/>
    <property type="match status" value="1"/>
</dbReference>
<keyword evidence="13 16" id="KW-0460">Magnesium</keyword>
<dbReference type="InterPro" id="IPR005904">
    <property type="entry name" value="Hxn_phspho_trans"/>
</dbReference>
<dbReference type="InterPro" id="IPR029057">
    <property type="entry name" value="PRTase-like"/>
</dbReference>
<evidence type="ECO:0000256" key="9">
    <source>
        <dbReference type="ARBA" id="ARBA00022679"/>
    </source>
</evidence>
<reference evidence="18 19" key="1">
    <citation type="submission" date="2022-08" db="EMBL/GenBank/DDBJ databases">
        <title>Proteogenomics of the novel Dehalobacterium formicoaceticum strain EZ94 highlights a key role of methyltransferases during anaerobic dichloromethane degradation.</title>
        <authorList>
            <person name="Wasmund K."/>
        </authorList>
    </citation>
    <scope>NUCLEOTIDE SEQUENCE [LARGE SCALE GENOMIC DNA]</scope>
    <source>
        <strain evidence="18 19">EZ94</strain>
    </source>
</reference>
<evidence type="ECO:0000256" key="8">
    <source>
        <dbReference type="ARBA" id="ARBA00022676"/>
    </source>
</evidence>
<comment type="pathway">
    <text evidence="5">Purine metabolism; GMP biosynthesis via salvage pathway; GMP from guanine: step 1/1.</text>
</comment>